<dbReference type="AlphaFoldDB" id="A0A6N7ESA5"/>
<dbReference type="PANTHER" id="PTHR21047">
    <property type="entry name" value="DTDP-6-DEOXY-D-GLUCOSE-3,5 EPIMERASE"/>
    <property type="match status" value="1"/>
</dbReference>
<evidence type="ECO:0000256" key="4">
    <source>
        <dbReference type="ARBA" id="ARBA00019595"/>
    </source>
</evidence>
<evidence type="ECO:0000256" key="2">
    <source>
        <dbReference type="ARBA" id="ARBA00001997"/>
    </source>
</evidence>
<dbReference type="RefSeq" id="WP_152809363.1">
    <property type="nucleotide sequence ID" value="NZ_WHNW01000002.1"/>
</dbReference>
<dbReference type="InterPro" id="IPR014710">
    <property type="entry name" value="RmlC-like_jellyroll"/>
</dbReference>
<evidence type="ECO:0000256" key="6">
    <source>
        <dbReference type="PIRSR" id="PIRSR600888-3"/>
    </source>
</evidence>
<reference evidence="8 9" key="1">
    <citation type="submission" date="2019-10" db="EMBL/GenBank/DDBJ databases">
        <title>Cardiobacteriales fam. a chemoheterotrophic member of the order Cardiobacteriales, and proposal of Cardiobacteriales fam. nov.</title>
        <authorList>
            <person name="Wang C."/>
        </authorList>
    </citation>
    <scope>NUCLEOTIDE SEQUENCE [LARGE SCALE GENOMIC DNA]</scope>
    <source>
        <strain evidence="8 9">ML27</strain>
    </source>
</reference>
<feature type="site" description="Participates in a stacking interaction with the thymidine ring of dTDP-4-oxo-6-deoxyglucose" evidence="6">
    <location>
        <position position="135"/>
    </location>
</feature>
<dbReference type="InParanoid" id="A0A6N7ESA5"/>
<evidence type="ECO:0000256" key="7">
    <source>
        <dbReference type="RuleBase" id="RU364069"/>
    </source>
</evidence>
<comment type="similarity">
    <text evidence="7">Belongs to the dTDP-4-dehydrorhamnose 3,5-epimerase family.</text>
</comment>
<dbReference type="GO" id="GO:0008830">
    <property type="term" value="F:dTDP-4-dehydrorhamnose 3,5-epimerase activity"/>
    <property type="evidence" value="ECO:0007669"/>
    <property type="project" value="UniProtKB-UniRule"/>
</dbReference>
<comment type="function">
    <text evidence="2 7">Catalyzes the epimerization of the C3' and C5'positions of dTDP-6-deoxy-D-xylo-4-hexulose, forming dTDP-6-deoxy-L-lyxo-4-hexulose.</text>
</comment>
<evidence type="ECO:0000313" key="9">
    <source>
        <dbReference type="Proteomes" id="UP000471298"/>
    </source>
</evidence>
<accession>A0A6N7ESA5</accession>
<dbReference type="UniPathway" id="UPA00124"/>
<evidence type="ECO:0000256" key="3">
    <source>
        <dbReference type="ARBA" id="ARBA00012098"/>
    </source>
</evidence>
<evidence type="ECO:0000256" key="5">
    <source>
        <dbReference type="PIRSR" id="PIRSR600888-1"/>
    </source>
</evidence>
<dbReference type="CDD" id="cd00438">
    <property type="entry name" value="cupin_RmlC"/>
    <property type="match status" value="1"/>
</dbReference>
<dbReference type="PANTHER" id="PTHR21047:SF2">
    <property type="entry name" value="THYMIDINE DIPHOSPHO-4-KETO-RHAMNOSE 3,5-EPIMERASE"/>
    <property type="match status" value="1"/>
</dbReference>
<dbReference type="EMBL" id="WHNW01000002">
    <property type="protein sequence ID" value="MPV85734.1"/>
    <property type="molecule type" value="Genomic_DNA"/>
</dbReference>
<comment type="subunit">
    <text evidence="7">Homodimer.</text>
</comment>
<proteinExistence type="inferred from homology"/>
<dbReference type="NCBIfam" id="TIGR01221">
    <property type="entry name" value="rmlC"/>
    <property type="match status" value="1"/>
</dbReference>
<dbReference type="GO" id="GO:0000271">
    <property type="term" value="P:polysaccharide biosynthetic process"/>
    <property type="evidence" value="ECO:0007669"/>
    <property type="project" value="TreeGrafter"/>
</dbReference>
<dbReference type="InterPro" id="IPR011051">
    <property type="entry name" value="RmlC_Cupin_sf"/>
</dbReference>
<dbReference type="Gene3D" id="2.60.120.10">
    <property type="entry name" value="Jelly Rolls"/>
    <property type="match status" value="1"/>
</dbReference>
<dbReference type="Proteomes" id="UP000471298">
    <property type="component" value="Unassembled WGS sequence"/>
</dbReference>
<organism evidence="8 9">
    <name type="scientific">Ostreibacterium oceani</name>
    <dbReference type="NCBI Taxonomy" id="2654998"/>
    <lineage>
        <taxon>Bacteria</taxon>
        <taxon>Pseudomonadati</taxon>
        <taxon>Pseudomonadota</taxon>
        <taxon>Gammaproteobacteria</taxon>
        <taxon>Cardiobacteriales</taxon>
        <taxon>Ostreibacteriaceae</taxon>
        <taxon>Ostreibacterium</taxon>
    </lineage>
</organism>
<protein>
    <recommendedName>
        <fullName evidence="4 7">dTDP-4-dehydrorhamnose 3,5-epimerase</fullName>
        <ecNumber evidence="3 7">5.1.3.13</ecNumber>
    </recommendedName>
    <alternativeName>
        <fullName evidence="7">Thymidine diphospho-4-keto-rhamnose 3,5-epimerase</fullName>
    </alternativeName>
</protein>
<feature type="active site" description="Proton acceptor" evidence="5">
    <location>
        <position position="60"/>
    </location>
</feature>
<dbReference type="EC" id="5.1.3.13" evidence="3 7"/>
<evidence type="ECO:0000313" key="8">
    <source>
        <dbReference type="EMBL" id="MPV85734.1"/>
    </source>
</evidence>
<comment type="caution">
    <text evidence="8">The sequence shown here is derived from an EMBL/GenBank/DDBJ whole genome shotgun (WGS) entry which is preliminary data.</text>
</comment>
<feature type="active site" description="Proton donor" evidence="5">
    <location>
        <position position="129"/>
    </location>
</feature>
<keyword evidence="7 8" id="KW-0413">Isomerase</keyword>
<dbReference type="FunCoup" id="A0A6N7ESA5">
    <property type="interactions" value="301"/>
</dbReference>
<comment type="catalytic activity">
    <reaction evidence="1 7">
        <text>dTDP-4-dehydro-6-deoxy-alpha-D-glucose = dTDP-4-dehydro-beta-L-rhamnose</text>
        <dbReference type="Rhea" id="RHEA:16969"/>
        <dbReference type="ChEBI" id="CHEBI:57649"/>
        <dbReference type="ChEBI" id="CHEBI:62830"/>
        <dbReference type="EC" id="5.1.3.13"/>
    </reaction>
</comment>
<gene>
    <name evidence="8" type="primary">rfbC</name>
    <name evidence="8" type="ORF">GCU85_03140</name>
</gene>
<dbReference type="GO" id="GO:0005829">
    <property type="term" value="C:cytosol"/>
    <property type="evidence" value="ECO:0007669"/>
    <property type="project" value="TreeGrafter"/>
</dbReference>
<dbReference type="InterPro" id="IPR000888">
    <property type="entry name" value="RmlC-like"/>
</dbReference>
<name>A0A6N7ESA5_9GAMM</name>
<evidence type="ECO:0000256" key="1">
    <source>
        <dbReference type="ARBA" id="ARBA00001298"/>
    </source>
</evidence>
<dbReference type="SUPFAM" id="SSF51182">
    <property type="entry name" value="RmlC-like cupins"/>
    <property type="match status" value="1"/>
</dbReference>
<comment type="pathway">
    <text evidence="7">Carbohydrate biosynthesis; dTDP-L-rhamnose biosynthesis.</text>
</comment>
<keyword evidence="9" id="KW-1185">Reference proteome</keyword>
<sequence>MQVTETALPGVLIIEPPVFGDSRGFFLETFRLDAYQAIGLPAFVQSNHSRSRQGVLRGLHYQLTQPQGKLVRVSRGKVLDVAVDIRIGSPTFGRWASCILDDVSHRQFYVPANFAHGFLVLSETADFEYNCTDYYHPQSEQSLLWNDPEIGIDWGEISNLTLSLSDKDRQASRLSEKPKAQLPHY</sequence>
<dbReference type="GO" id="GO:0019305">
    <property type="term" value="P:dTDP-rhamnose biosynthetic process"/>
    <property type="evidence" value="ECO:0007669"/>
    <property type="project" value="UniProtKB-UniRule"/>
</dbReference>
<dbReference type="Pfam" id="PF00908">
    <property type="entry name" value="dTDP_sugar_isom"/>
    <property type="match status" value="1"/>
</dbReference>